<name>A0ABP8ZUZ8_9MICO</name>
<dbReference type="Proteomes" id="UP001501645">
    <property type="component" value="Unassembled WGS sequence"/>
</dbReference>
<accession>A0ABP8ZUZ8</accession>
<comment type="caution">
    <text evidence="1">The sequence shown here is derived from an EMBL/GenBank/DDBJ whole genome shotgun (WGS) entry which is preliminary data.</text>
</comment>
<protein>
    <submittedName>
        <fullName evidence="1">Uncharacterized protein</fullName>
    </submittedName>
</protein>
<reference evidence="2" key="1">
    <citation type="journal article" date="2019" name="Int. J. Syst. Evol. Microbiol.">
        <title>The Global Catalogue of Microorganisms (GCM) 10K type strain sequencing project: providing services to taxonomists for standard genome sequencing and annotation.</title>
        <authorList>
            <consortium name="The Broad Institute Genomics Platform"/>
            <consortium name="The Broad Institute Genome Sequencing Center for Infectious Disease"/>
            <person name="Wu L."/>
            <person name="Ma J."/>
        </authorList>
    </citation>
    <scope>NUCLEOTIDE SEQUENCE [LARGE SCALE GENOMIC DNA]</scope>
    <source>
        <strain evidence="2">JCM 18537</strain>
    </source>
</reference>
<keyword evidence="2" id="KW-1185">Reference proteome</keyword>
<proteinExistence type="predicted"/>
<dbReference type="EMBL" id="BAABKO010000001">
    <property type="protein sequence ID" value="GAA4766632.1"/>
    <property type="molecule type" value="Genomic_DNA"/>
</dbReference>
<gene>
    <name evidence="1" type="ORF">GCM10023351_07410</name>
</gene>
<sequence>MTTYTETTSITRWERALLVLGAGAYEEPHIQWACAEVLQRDRASRMAGGHPADERAT</sequence>
<organism evidence="1 2">
    <name type="scientific">Microbacterium gilvum</name>
    <dbReference type="NCBI Taxonomy" id="1336204"/>
    <lineage>
        <taxon>Bacteria</taxon>
        <taxon>Bacillati</taxon>
        <taxon>Actinomycetota</taxon>
        <taxon>Actinomycetes</taxon>
        <taxon>Micrococcales</taxon>
        <taxon>Microbacteriaceae</taxon>
        <taxon>Microbacterium</taxon>
    </lineage>
</organism>
<evidence type="ECO:0000313" key="1">
    <source>
        <dbReference type="EMBL" id="GAA4766632.1"/>
    </source>
</evidence>
<evidence type="ECO:0000313" key="2">
    <source>
        <dbReference type="Proteomes" id="UP001501645"/>
    </source>
</evidence>